<protein>
    <recommendedName>
        <fullName evidence="3">Nucleotide-binding protein NCTC13163_02782</fullName>
    </recommendedName>
</protein>
<dbReference type="PANTHER" id="PTHR30476:SF0">
    <property type="entry name" value="UPF0234 PROTEIN YAJQ"/>
    <property type="match status" value="1"/>
</dbReference>
<dbReference type="InterPro" id="IPR007551">
    <property type="entry name" value="YajQ/Smlt4090-like"/>
</dbReference>
<evidence type="ECO:0000256" key="2">
    <source>
        <dbReference type="ARBA" id="ARBA00093450"/>
    </source>
</evidence>
<accession>A0A377FWZ9</accession>
<dbReference type="InterPro" id="IPR035570">
    <property type="entry name" value="UPF0234_N"/>
</dbReference>
<reference evidence="4 5" key="1">
    <citation type="submission" date="2018-06" db="EMBL/GenBank/DDBJ databases">
        <authorList>
            <consortium name="Pathogen Informatics"/>
            <person name="Doyle S."/>
        </authorList>
    </citation>
    <scope>NUCLEOTIDE SEQUENCE [LARGE SCALE GENOMIC DNA]</scope>
    <source>
        <strain evidence="4 5">NCTC13163</strain>
    </source>
</reference>
<dbReference type="OrthoDB" id="9801447at2"/>
<comment type="function">
    <text evidence="3">Nucleotide-binding protein.</text>
</comment>
<sequence>MAKDNSFDIVSEMNLEEVKNAIQIAEKEILNRYDFKGSKSEMSLENGDLVLVSDDDYKLEQLKDVMITKLIKRGVPTKNLDYQKVERALGGTVRQRVKLKSGIDKDDAKKINTAIKESKLKVKSQIQDDQIRVTAKSRDDLQAVMQLVRELELSVDAQFTNYR</sequence>
<dbReference type="RefSeq" id="WP_029333783.1">
    <property type="nucleotide sequence ID" value="NZ_UGGP01000001.1"/>
</dbReference>
<comment type="similarity">
    <text evidence="2 3">Belongs to the YajQ family.</text>
</comment>
<proteinExistence type="inferred from homology"/>
<dbReference type="SUPFAM" id="SSF89963">
    <property type="entry name" value="YajQ-like"/>
    <property type="match status" value="2"/>
</dbReference>
<dbReference type="CDD" id="cd11740">
    <property type="entry name" value="YajQ_like"/>
    <property type="match status" value="1"/>
</dbReference>
<dbReference type="Gene3D" id="3.30.70.990">
    <property type="entry name" value="YajQ-like, domain 2"/>
    <property type="match status" value="1"/>
</dbReference>
<dbReference type="EMBL" id="UGGP01000001">
    <property type="protein sequence ID" value="STO09349.1"/>
    <property type="molecule type" value="Genomic_DNA"/>
</dbReference>
<dbReference type="Proteomes" id="UP000254060">
    <property type="component" value="Unassembled WGS sequence"/>
</dbReference>
<evidence type="ECO:0000313" key="5">
    <source>
        <dbReference type="Proteomes" id="UP000254060"/>
    </source>
</evidence>
<dbReference type="AlphaFoldDB" id="A0A377FWZ9"/>
<dbReference type="STRING" id="1397694.GCA_000702585_00207"/>
<evidence type="ECO:0000256" key="1">
    <source>
        <dbReference type="ARBA" id="ARBA00022741"/>
    </source>
</evidence>
<dbReference type="PANTHER" id="PTHR30476">
    <property type="entry name" value="UPF0234 PROTEIN YAJQ"/>
    <property type="match status" value="1"/>
</dbReference>
<keyword evidence="1 3" id="KW-0547">Nucleotide-binding</keyword>
<dbReference type="GO" id="GO:0000166">
    <property type="term" value="F:nucleotide binding"/>
    <property type="evidence" value="ECO:0007669"/>
    <property type="project" value="UniProtKB-UniRule"/>
</dbReference>
<dbReference type="InterPro" id="IPR036183">
    <property type="entry name" value="YajQ-like_sf"/>
</dbReference>
<organism evidence="4 5">
    <name type="scientific">Exiguobacterium aurantiacum</name>
    <dbReference type="NCBI Taxonomy" id="33987"/>
    <lineage>
        <taxon>Bacteria</taxon>
        <taxon>Bacillati</taxon>
        <taxon>Bacillota</taxon>
        <taxon>Bacilli</taxon>
        <taxon>Bacillales</taxon>
        <taxon>Bacillales Family XII. Incertae Sedis</taxon>
        <taxon>Exiguobacterium</taxon>
    </lineage>
</organism>
<dbReference type="InterPro" id="IPR035571">
    <property type="entry name" value="UPF0234-like_C"/>
</dbReference>
<dbReference type="GO" id="GO:0005829">
    <property type="term" value="C:cytosol"/>
    <property type="evidence" value="ECO:0007669"/>
    <property type="project" value="TreeGrafter"/>
</dbReference>
<name>A0A377FWZ9_9BACL</name>
<dbReference type="Gene3D" id="3.30.70.860">
    <property type="match status" value="1"/>
</dbReference>
<dbReference type="HAMAP" id="MF_00632">
    <property type="entry name" value="UPF0234"/>
    <property type="match status" value="1"/>
</dbReference>
<dbReference type="NCBIfam" id="NF003819">
    <property type="entry name" value="PRK05412.1"/>
    <property type="match status" value="1"/>
</dbReference>
<dbReference type="Pfam" id="PF04461">
    <property type="entry name" value="YajQ"/>
    <property type="match status" value="1"/>
</dbReference>
<gene>
    <name evidence="4" type="ORF">NCTC13163_02782</name>
</gene>
<evidence type="ECO:0000256" key="3">
    <source>
        <dbReference type="HAMAP-Rule" id="MF_00632"/>
    </source>
</evidence>
<evidence type="ECO:0000313" key="4">
    <source>
        <dbReference type="EMBL" id="STO09349.1"/>
    </source>
</evidence>